<feature type="transmembrane region" description="Helical" evidence="6">
    <location>
        <begin position="157"/>
        <end position="175"/>
    </location>
</feature>
<dbReference type="EMBL" id="KZ999342">
    <property type="protein sequence ID" value="RKO85163.1"/>
    <property type="molecule type" value="Genomic_DNA"/>
</dbReference>
<evidence type="ECO:0000256" key="2">
    <source>
        <dbReference type="ARBA" id="ARBA00005587"/>
    </source>
</evidence>
<evidence type="ECO:0000256" key="6">
    <source>
        <dbReference type="SAM" id="Phobius"/>
    </source>
</evidence>
<comment type="subcellular location">
    <subcellularLocation>
        <location evidence="1">Membrane</location>
        <topology evidence="1">Multi-pass membrane protein</topology>
    </subcellularLocation>
</comment>
<dbReference type="Pfam" id="PF01184">
    <property type="entry name" value="Gpr1_Fun34_YaaH"/>
    <property type="match status" value="1"/>
</dbReference>
<reference evidence="8" key="1">
    <citation type="journal article" date="2018" name="Nat. Microbiol.">
        <title>Leveraging single-cell genomics to expand the fungal tree of life.</title>
        <authorList>
            <person name="Ahrendt S.R."/>
            <person name="Quandt C.A."/>
            <person name="Ciobanu D."/>
            <person name="Clum A."/>
            <person name="Salamov A."/>
            <person name="Andreopoulos B."/>
            <person name="Cheng J.F."/>
            <person name="Woyke T."/>
            <person name="Pelin A."/>
            <person name="Henrissat B."/>
            <person name="Reynolds N.K."/>
            <person name="Benny G.L."/>
            <person name="Smith M.E."/>
            <person name="James T.Y."/>
            <person name="Grigoriev I.V."/>
        </authorList>
    </citation>
    <scope>NUCLEOTIDE SEQUENCE [LARGE SCALE GENOMIC DNA]</scope>
</reference>
<feature type="transmembrane region" description="Helical" evidence="6">
    <location>
        <begin position="33"/>
        <end position="52"/>
    </location>
</feature>
<evidence type="ECO:0000256" key="5">
    <source>
        <dbReference type="ARBA" id="ARBA00023136"/>
    </source>
</evidence>
<protein>
    <submittedName>
        <fullName evidence="7">GPR1/FUN34/yaaH family-domain-containing protein</fullName>
    </submittedName>
</protein>
<keyword evidence="5 6" id="KW-0472">Membrane</keyword>
<keyword evidence="3 6" id="KW-0812">Transmembrane</keyword>
<dbReference type="InterPro" id="IPR051633">
    <property type="entry name" value="AceTr"/>
</dbReference>
<evidence type="ECO:0000256" key="4">
    <source>
        <dbReference type="ARBA" id="ARBA00022989"/>
    </source>
</evidence>
<keyword evidence="8" id="KW-1185">Reference proteome</keyword>
<gene>
    <name evidence="7" type="ORF">BDK51DRAFT_24818</name>
</gene>
<evidence type="ECO:0000313" key="7">
    <source>
        <dbReference type="EMBL" id="RKO85163.1"/>
    </source>
</evidence>
<dbReference type="GO" id="GO:0015123">
    <property type="term" value="F:acetate transmembrane transporter activity"/>
    <property type="evidence" value="ECO:0007669"/>
    <property type="project" value="TreeGrafter"/>
</dbReference>
<feature type="transmembrane region" description="Helical" evidence="6">
    <location>
        <begin position="64"/>
        <end position="85"/>
    </location>
</feature>
<dbReference type="NCBIfam" id="NF038013">
    <property type="entry name" value="AceTr_1"/>
    <property type="match status" value="1"/>
</dbReference>
<keyword evidence="4 6" id="KW-1133">Transmembrane helix</keyword>
<proteinExistence type="inferred from homology"/>
<dbReference type="Proteomes" id="UP000269721">
    <property type="component" value="Unassembled WGS sequence"/>
</dbReference>
<feature type="transmembrane region" description="Helical" evidence="6">
    <location>
        <begin position="187"/>
        <end position="207"/>
    </location>
</feature>
<name>A0A4P9W1X0_9FUNG</name>
<dbReference type="AlphaFoldDB" id="A0A4P9W1X0"/>
<feature type="transmembrane region" description="Helical" evidence="6">
    <location>
        <begin position="100"/>
        <end position="121"/>
    </location>
</feature>
<evidence type="ECO:0000256" key="3">
    <source>
        <dbReference type="ARBA" id="ARBA00022692"/>
    </source>
</evidence>
<dbReference type="PANTHER" id="PTHR31123">
    <property type="entry name" value="ACCUMULATION OF DYADS PROTEIN 2-RELATED"/>
    <property type="match status" value="1"/>
</dbReference>
<dbReference type="OrthoDB" id="2139011at2759"/>
<evidence type="ECO:0000313" key="8">
    <source>
        <dbReference type="Proteomes" id="UP000269721"/>
    </source>
</evidence>
<comment type="similarity">
    <text evidence="2">Belongs to the acetate uptake transporter (AceTr) (TC 2.A.96) family.</text>
</comment>
<sequence length="229" mass="24343">MSPPSPTISTYVVSEREHEPEIRSPPVIIANPGPLGLCAFALTTLILSFMNAGISVNPAGPNQLIISVGLAYGGLVQVLAGMWAFRTGNTFEATAFSSYGGFWISFAVILIPGFGVVDAYTSADAIHDLENALGIYLMSWAFFTFLMLIAAHRTNVALVSMFASLTITFTFLSAAKFSDHIGLQKAGGSFGVLTALLAWYNALAGMLTPETSLFQLPVGPLNRVKSVKT</sequence>
<dbReference type="GO" id="GO:0005886">
    <property type="term" value="C:plasma membrane"/>
    <property type="evidence" value="ECO:0007669"/>
    <property type="project" value="TreeGrafter"/>
</dbReference>
<evidence type="ECO:0000256" key="1">
    <source>
        <dbReference type="ARBA" id="ARBA00004141"/>
    </source>
</evidence>
<feature type="transmembrane region" description="Helical" evidence="6">
    <location>
        <begin position="133"/>
        <end position="151"/>
    </location>
</feature>
<dbReference type="PANTHER" id="PTHR31123:SF1">
    <property type="entry name" value="ACCUMULATION OF DYADS PROTEIN 2-RELATED"/>
    <property type="match status" value="1"/>
</dbReference>
<accession>A0A4P9W1X0</accession>
<dbReference type="InterPro" id="IPR000791">
    <property type="entry name" value="Gpr1/Fun34/SatP-like"/>
</dbReference>
<organism evidence="7 8">
    <name type="scientific">Blyttiomyces helicus</name>
    <dbReference type="NCBI Taxonomy" id="388810"/>
    <lineage>
        <taxon>Eukaryota</taxon>
        <taxon>Fungi</taxon>
        <taxon>Fungi incertae sedis</taxon>
        <taxon>Chytridiomycota</taxon>
        <taxon>Chytridiomycota incertae sedis</taxon>
        <taxon>Chytridiomycetes</taxon>
        <taxon>Chytridiomycetes incertae sedis</taxon>
        <taxon>Blyttiomyces</taxon>
    </lineage>
</organism>